<feature type="domain" description="Anti-proliferative protein" evidence="2">
    <location>
        <begin position="42"/>
        <end position="62"/>
    </location>
</feature>
<name>A0AAW0I856_MYOGA</name>
<dbReference type="FunFam" id="3.90.640.90:FF:000002">
    <property type="entry name" value="BTG anti-proliferation factor 4"/>
    <property type="match status" value="1"/>
</dbReference>
<dbReference type="PRINTS" id="PR00310">
    <property type="entry name" value="ANTIPRLFBTG1"/>
</dbReference>
<dbReference type="GO" id="GO:0005634">
    <property type="term" value="C:nucleus"/>
    <property type="evidence" value="ECO:0007669"/>
    <property type="project" value="TreeGrafter"/>
</dbReference>
<dbReference type="SMART" id="SM00099">
    <property type="entry name" value="btg1"/>
    <property type="match status" value="1"/>
</dbReference>
<dbReference type="PROSITE" id="PS01203">
    <property type="entry name" value="BTG_2"/>
    <property type="match status" value="1"/>
</dbReference>
<evidence type="ECO:0000256" key="1">
    <source>
        <dbReference type="ARBA" id="ARBA00007989"/>
    </source>
</evidence>
<dbReference type="PANTHER" id="PTHR22978">
    <property type="entry name" value="B-CELL TRANSLOCATION GENE"/>
    <property type="match status" value="1"/>
</dbReference>
<comment type="caution">
    <text evidence="4">The sequence shown here is derived from an EMBL/GenBank/DDBJ whole genome shotgun (WGS) entry which is preliminary data.</text>
</comment>
<sequence>MRDEIATAVFFVTRLVKKHEKLSAQQIEVFALKLMTILFEKYRGHWHPDCPSKGQAFRCIRINNNENKDPILERACSESNVNFFHLGLPKEMTIWVDPFEVCCRYGEKKHPFTIASFKGRWENWELAQHISYAVSRATADCSSGTSSDEESCGRQPQVIPKVNNPNSIYQVVETFKQSFQPWLCLPRRKHLADGRGGVLGAAFHPVPKNPKWCRPAGRRVDRYHWVNTQLYSGQAAQSKLEGEALHNAASSTTYERLYLALVAEAVIAVRSTLSLEQSVMLAHAWREATLEGVPRGFAESLPGHLDLHSFLGGRFTECQRQTYLHLGDEEVQDGETVLSLSLLENVVQTQSQCLSHIPYGRLQKSLCPGPWSLLVLLEYLDHLPLGHQDVGIQQGL</sequence>
<evidence type="ECO:0000259" key="2">
    <source>
        <dbReference type="PROSITE" id="PS00960"/>
    </source>
</evidence>
<dbReference type="InterPro" id="IPR002087">
    <property type="entry name" value="Anti_prolifrtn"/>
</dbReference>
<dbReference type="GO" id="GO:0005737">
    <property type="term" value="C:cytoplasm"/>
    <property type="evidence" value="ECO:0007669"/>
    <property type="project" value="TreeGrafter"/>
</dbReference>
<comment type="similarity">
    <text evidence="1">Belongs to the BTG family.</text>
</comment>
<evidence type="ECO:0000313" key="5">
    <source>
        <dbReference type="Proteomes" id="UP001488838"/>
    </source>
</evidence>
<keyword evidence="5" id="KW-1185">Reference proteome</keyword>
<dbReference type="Gene3D" id="3.90.640.90">
    <property type="entry name" value="Anti-proliferative protein, N-terminal domain"/>
    <property type="match status" value="1"/>
</dbReference>
<evidence type="ECO:0000259" key="3">
    <source>
        <dbReference type="PROSITE" id="PS01203"/>
    </source>
</evidence>
<accession>A0AAW0I856</accession>
<organism evidence="4 5">
    <name type="scientific">Myodes glareolus</name>
    <name type="common">Bank vole</name>
    <name type="synonym">Clethrionomys glareolus</name>
    <dbReference type="NCBI Taxonomy" id="447135"/>
    <lineage>
        <taxon>Eukaryota</taxon>
        <taxon>Metazoa</taxon>
        <taxon>Chordata</taxon>
        <taxon>Craniata</taxon>
        <taxon>Vertebrata</taxon>
        <taxon>Euteleostomi</taxon>
        <taxon>Mammalia</taxon>
        <taxon>Eutheria</taxon>
        <taxon>Euarchontoglires</taxon>
        <taxon>Glires</taxon>
        <taxon>Rodentia</taxon>
        <taxon>Myomorpha</taxon>
        <taxon>Muroidea</taxon>
        <taxon>Cricetidae</taxon>
        <taxon>Arvicolinae</taxon>
        <taxon>Myodes</taxon>
    </lineage>
</organism>
<dbReference type="InterPro" id="IPR033332">
    <property type="entry name" value="BTG"/>
</dbReference>
<dbReference type="PANTHER" id="PTHR22978:SF5">
    <property type="entry name" value="PROTEIN BTG4"/>
    <property type="match status" value="1"/>
</dbReference>
<reference evidence="4 5" key="1">
    <citation type="journal article" date="2023" name="bioRxiv">
        <title>Conserved and derived expression patterns and positive selection on dental genes reveal complex evolutionary context of ever-growing rodent molars.</title>
        <authorList>
            <person name="Calamari Z.T."/>
            <person name="Song A."/>
            <person name="Cohen E."/>
            <person name="Akter M."/>
            <person name="Roy R.D."/>
            <person name="Hallikas O."/>
            <person name="Christensen M.M."/>
            <person name="Li P."/>
            <person name="Marangoni P."/>
            <person name="Jernvall J."/>
            <person name="Klein O.D."/>
        </authorList>
    </citation>
    <scope>NUCLEOTIDE SEQUENCE [LARGE SCALE GENOMIC DNA]</scope>
    <source>
        <strain evidence="4">V071</strain>
    </source>
</reference>
<dbReference type="AlphaFoldDB" id="A0AAW0I856"/>
<dbReference type="EMBL" id="JBBHLL010000186">
    <property type="protein sequence ID" value="KAK7810815.1"/>
    <property type="molecule type" value="Genomic_DNA"/>
</dbReference>
<protein>
    <recommendedName>
        <fullName evidence="2 3">Anti-proliferative protein domain-containing protein</fullName>
    </recommendedName>
</protein>
<dbReference type="Pfam" id="PF07742">
    <property type="entry name" value="BTG"/>
    <property type="match status" value="1"/>
</dbReference>
<gene>
    <name evidence="4" type="ORF">U0070_019980</name>
</gene>
<dbReference type="PROSITE" id="PS00960">
    <property type="entry name" value="BTG_1"/>
    <property type="match status" value="1"/>
</dbReference>
<dbReference type="Proteomes" id="UP001488838">
    <property type="component" value="Unassembled WGS sequence"/>
</dbReference>
<dbReference type="InterPro" id="IPR036054">
    <property type="entry name" value="BTG-like_sf"/>
</dbReference>
<proteinExistence type="inferred from homology"/>
<dbReference type="SUPFAM" id="SSF160696">
    <property type="entry name" value="BTG domain-like"/>
    <property type="match status" value="1"/>
</dbReference>
<evidence type="ECO:0000313" key="4">
    <source>
        <dbReference type="EMBL" id="KAK7810815.1"/>
    </source>
</evidence>
<feature type="domain" description="Anti-proliferative protein" evidence="3">
    <location>
        <begin position="88"/>
        <end position="107"/>
    </location>
</feature>